<comment type="caution">
    <text evidence="8">The sequence shown here is derived from an EMBL/GenBank/DDBJ whole genome shotgun (WGS) entry which is preliminary data.</text>
</comment>
<sequence length="1172" mass="133551">MVKNRMSALDIRAMISECRQELLGLRIANIYDIYNNRLYMLKFSSAGQKYFLLIEAGRRFHITNWQRNKNAVPSGLTMKLRKHLRTARLESLEQIGCDRVVDLTFGTGETAHHLIVELYVSGNIILTDAQYKILIVLRTHVYSEDSRIAVRQRYPIEGCVMEKPLCFEEMRQHLLKMMLTSSSSPFSETMQTSKNLKEKPSLDNLSYKTILSSLVPFAHPSLLSHCFTKVNISPSSRISPETIERDISSLYEAATVALTLLQEVSIPYDDESSPSRFPIGGYIIYKQTMEGSEVYEEFTPSLLEQHGSDVILKKKFNNFYTCVDEFFSQMDVLKAVAEKEQSKEAAFTKTEKISVDQKRRISNLEASQTQLNEWAELIEKNISLVDNAIALLRHSLSTKINWMDLWNYIKKEQRSGHPIATYIHSLSLEKNEFSLLLSHTLDVEDVMEDKPSVSVPVSLALSARQNISHLHTERKQSKIKLEKTILAMEKVIKRTTKAAKKQQDEKPWVMHGPSIRPLRKKFWFEKFHWFISSERYLILSGKDASLNEILYRRYLEKNDLYVHADIHGAATCIIKNPHADLPVPLQTLIEAGNASVCRSSAWNNKIITNAWWVYSHQVSKTAPTGEYLRAGGFMIRGKRNHLPPIQLEMGLALLFQLDEESRQRRKEKISEGEKYLLEDTNNASFMDGLEPFMKKEESLSTDYISLSPLPLKEQEKISSGILSSSPSFRTKNCDIHVHFDAEMSYQTDAHPLENADKKIFLAGNDSKAMNSNAFLSAEWTSQADSKFSNSPTENISSKIYLGETKSSSPSSSSSTSNLKQRRAFSEASSSISSFLLQKKNSCDEASPPMGFTVATLPSPRQLLSHATKFYDLENGNFDKEIFSRYMGVDAEENIEKYGMIDVDEKSINSVEATSELVVEEEEEESNEEDEKEDAFILRTRDEEKTSSSKPSSTSKMHISAFERRQKKKNKNSSFVDTASTHNEGNNFHTKKESDVTIPRGKRTKLKRMKERYKDQDEEEKKMALELIGSVEVTQGSKKEMQRLKMEGRDDANVKHQEEETESHVLGKSVHRTAQWMKHSFRSKNAEGSSTAEISELCGTPDENDCSLSVIPVCAPYAALKNYRYRVKLTPGTSKRGQASQQMLKYFIRLAKNDVIKELIKSVKIEDISQCLV</sequence>
<feature type="compositionally biased region" description="Acidic residues" evidence="5">
    <location>
        <begin position="917"/>
        <end position="932"/>
    </location>
</feature>
<feature type="compositionally biased region" description="Low complexity" evidence="5">
    <location>
        <begin position="806"/>
        <end position="816"/>
    </location>
</feature>
<proteinExistence type="inferred from homology"/>
<evidence type="ECO:0000313" key="8">
    <source>
        <dbReference type="EMBL" id="KAF8821469.1"/>
    </source>
</evidence>
<protein>
    <submittedName>
        <fullName evidence="8">Signal peptidase</fullName>
    </submittedName>
</protein>
<feature type="domain" description="NFACT protein C-terminal" evidence="7">
    <location>
        <begin position="1089"/>
        <end position="1171"/>
    </location>
</feature>
<evidence type="ECO:0000259" key="7">
    <source>
        <dbReference type="Pfam" id="PF11923"/>
    </source>
</evidence>
<evidence type="ECO:0000259" key="6">
    <source>
        <dbReference type="Pfam" id="PF05670"/>
    </source>
</evidence>
<dbReference type="InterPro" id="IPR051608">
    <property type="entry name" value="RQC_Subunit_NEMF"/>
</dbReference>
<dbReference type="Pfam" id="PF05670">
    <property type="entry name" value="NFACT-R_1"/>
    <property type="match status" value="1"/>
</dbReference>
<feature type="region of interest" description="Disordered" evidence="5">
    <location>
        <begin position="913"/>
        <end position="998"/>
    </location>
</feature>
<gene>
    <name evidence="8" type="ORF">IE077_001987</name>
</gene>
<comment type="similarity">
    <text evidence="2">Belongs to the NEMF family.</text>
</comment>
<feature type="non-terminal residue" evidence="8">
    <location>
        <position position="1172"/>
    </location>
</feature>
<evidence type="ECO:0000256" key="3">
    <source>
        <dbReference type="ARBA" id="ARBA00022490"/>
    </source>
</evidence>
<keyword evidence="9" id="KW-1185">Reference proteome</keyword>
<dbReference type="InterPro" id="IPR021846">
    <property type="entry name" value="NFACT-C"/>
</dbReference>
<dbReference type="Proteomes" id="UP000823046">
    <property type="component" value="Unassembled WGS sequence"/>
</dbReference>
<evidence type="ECO:0000256" key="2">
    <source>
        <dbReference type="ARBA" id="ARBA00008318"/>
    </source>
</evidence>
<dbReference type="InterPro" id="IPR008532">
    <property type="entry name" value="NFACT_RNA-bd"/>
</dbReference>
<feature type="compositionally biased region" description="Basic and acidic residues" evidence="5">
    <location>
        <begin position="933"/>
        <end position="946"/>
    </location>
</feature>
<dbReference type="PANTHER" id="PTHR15239">
    <property type="entry name" value="NUCLEAR EXPORT MEDIATOR FACTOR NEMF"/>
    <property type="match status" value="1"/>
</dbReference>
<name>A0ABQ7JBU8_9APIC</name>
<evidence type="ECO:0000313" key="9">
    <source>
        <dbReference type="Proteomes" id="UP000823046"/>
    </source>
</evidence>
<keyword evidence="4" id="KW-0175">Coiled coil</keyword>
<keyword evidence="3" id="KW-0963">Cytoplasm</keyword>
<evidence type="ECO:0000256" key="1">
    <source>
        <dbReference type="ARBA" id="ARBA00004496"/>
    </source>
</evidence>
<feature type="compositionally biased region" description="Polar residues" evidence="5">
    <location>
        <begin position="971"/>
        <end position="987"/>
    </location>
</feature>
<dbReference type="PANTHER" id="PTHR15239:SF6">
    <property type="entry name" value="RIBOSOME QUALITY CONTROL COMPLEX SUBUNIT NEMF"/>
    <property type="match status" value="1"/>
</dbReference>
<comment type="subcellular location">
    <subcellularLocation>
        <location evidence="1">Cytoplasm</location>
    </subcellularLocation>
</comment>
<organism evidence="8 9">
    <name type="scientific">Cardiosporidium cionae</name>
    <dbReference type="NCBI Taxonomy" id="476202"/>
    <lineage>
        <taxon>Eukaryota</taxon>
        <taxon>Sar</taxon>
        <taxon>Alveolata</taxon>
        <taxon>Apicomplexa</taxon>
        <taxon>Aconoidasida</taxon>
        <taxon>Nephromycida</taxon>
        <taxon>Cardiosporidium</taxon>
    </lineage>
</organism>
<evidence type="ECO:0000256" key="5">
    <source>
        <dbReference type="SAM" id="MobiDB-lite"/>
    </source>
</evidence>
<dbReference type="Pfam" id="PF11923">
    <property type="entry name" value="NFACT-C"/>
    <property type="match status" value="1"/>
</dbReference>
<reference evidence="8 9" key="1">
    <citation type="journal article" date="2020" name="bioRxiv">
        <title>Metabolic contributions of an alphaproteobacterial endosymbiont in the apicomplexan Cardiosporidium cionae.</title>
        <authorList>
            <person name="Hunter E.S."/>
            <person name="Paight C.J."/>
            <person name="Lane C.E."/>
        </authorList>
    </citation>
    <scope>NUCLEOTIDE SEQUENCE [LARGE SCALE GENOMIC DNA]</scope>
    <source>
        <strain evidence="8">ESH_2018</strain>
    </source>
</reference>
<dbReference type="Gene3D" id="2.30.310.10">
    <property type="entry name" value="ibrinogen binding protein from staphylococcus aureus domain"/>
    <property type="match status" value="1"/>
</dbReference>
<evidence type="ECO:0000256" key="4">
    <source>
        <dbReference type="ARBA" id="ARBA00023054"/>
    </source>
</evidence>
<dbReference type="Pfam" id="PF05833">
    <property type="entry name" value="NFACT_N"/>
    <property type="match status" value="1"/>
</dbReference>
<feature type="region of interest" description="Disordered" evidence="5">
    <location>
        <begin position="800"/>
        <end position="821"/>
    </location>
</feature>
<dbReference type="EMBL" id="JADAQX010000176">
    <property type="protein sequence ID" value="KAF8821469.1"/>
    <property type="molecule type" value="Genomic_DNA"/>
</dbReference>
<feature type="domain" description="NFACT RNA-binding" evidence="6">
    <location>
        <begin position="526"/>
        <end position="637"/>
    </location>
</feature>
<accession>A0ABQ7JBU8</accession>